<dbReference type="InterPro" id="IPR029034">
    <property type="entry name" value="Cystine-knot_cytokine"/>
</dbReference>
<dbReference type="SUPFAM" id="SSF57501">
    <property type="entry name" value="Cystine-knot cytokines"/>
    <property type="match status" value="1"/>
</dbReference>
<evidence type="ECO:0000256" key="12">
    <source>
        <dbReference type="ARBA" id="ARBA00023180"/>
    </source>
</evidence>
<dbReference type="GO" id="GO:0045766">
    <property type="term" value="P:positive regulation of angiogenesis"/>
    <property type="evidence" value="ECO:0007669"/>
    <property type="project" value="TreeGrafter"/>
</dbReference>
<dbReference type="GO" id="GO:0038084">
    <property type="term" value="P:vascular endothelial growth factor signaling pathway"/>
    <property type="evidence" value="ECO:0007669"/>
    <property type="project" value="TreeGrafter"/>
</dbReference>
<evidence type="ECO:0000256" key="4">
    <source>
        <dbReference type="ARBA" id="ARBA00022525"/>
    </source>
</evidence>
<dbReference type="GO" id="GO:0008083">
    <property type="term" value="F:growth factor activity"/>
    <property type="evidence" value="ECO:0007669"/>
    <property type="project" value="UniProtKB-KW"/>
</dbReference>
<dbReference type="PROSITE" id="PS50278">
    <property type="entry name" value="PDGF_2"/>
    <property type="match status" value="1"/>
</dbReference>
<dbReference type="EMBL" id="JH000373">
    <property type="protein sequence ID" value="EGW01662.1"/>
    <property type="molecule type" value="Genomic_DNA"/>
</dbReference>
<evidence type="ECO:0000256" key="5">
    <source>
        <dbReference type="ARBA" id="ARBA00022657"/>
    </source>
</evidence>
<dbReference type="InterPro" id="IPR000072">
    <property type="entry name" value="PDGF/VEGF_dom"/>
</dbReference>
<dbReference type="PANTHER" id="PTHR12025">
    <property type="entry name" value="VASCULAR ENDOTHELIAL GROWTH FACTOR"/>
    <property type="match status" value="1"/>
</dbReference>
<keyword evidence="10 18" id="KW-0339">Growth factor</keyword>
<evidence type="ECO:0000256" key="10">
    <source>
        <dbReference type="ARBA" id="ARBA00023030"/>
    </source>
</evidence>
<evidence type="ECO:0000256" key="2">
    <source>
        <dbReference type="ARBA" id="ARBA00006686"/>
    </source>
</evidence>
<keyword evidence="7" id="KW-0732">Signal</keyword>
<dbReference type="Pfam" id="PF03128">
    <property type="entry name" value="CXCXC"/>
    <property type="match status" value="1"/>
</dbReference>
<keyword evidence="4" id="KW-0964">Secreted</keyword>
<dbReference type="STRING" id="10029.G3HH94"/>
<dbReference type="InterPro" id="IPR050507">
    <property type="entry name" value="PDGF/VEGF_growth_factor"/>
</dbReference>
<comment type="function">
    <text evidence="14">Growth factor active in angiogenesis, lymphangiogenesis and endothelial cell growth, stimulating their proliferation and migration and also has effects on the permeability of blood vessels. May function in the formation of the venous and lymphatic vascular systems during embryogenesis, and also in the maintenance of differentiated lymphatic endothelium in adults. Binds and activates VEGFR-3 (Flt4) receptor.</text>
</comment>
<keyword evidence="6" id="KW-0165">Cleavage on pair of basic residues</keyword>
<feature type="domain" description="Platelet-derived growth factor (PDGF) family profile" evidence="19">
    <location>
        <begin position="62"/>
        <end position="152"/>
    </location>
</feature>
<keyword evidence="11" id="KW-1015">Disulfide bond</keyword>
<evidence type="ECO:0000256" key="16">
    <source>
        <dbReference type="ARBA" id="ARBA00070958"/>
    </source>
</evidence>
<evidence type="ECO:0000256" key="9">
    <source>
        <dbReference type="ARBA" id="ARBA00022782"/>
    </source>
</evidence>
<dbReference type="GO" id="GO:0042056">
    <property type="term" value="F:chemoattractant activity"/>
    <property type="evidence" value="ECO:0007669"/>
    <property type="project" value="TreeGrafter"/>
</dbReference>
<name>G3HH94_CRIGR</name>
<evidence type="ECO:0000256" key="15">
    <source>
        <dbReference type="ARBA" id="ARBA00064778"/>
    </source>
</evidence>
<keyword evidence="3" id="KW-0217">Developmental protein</keyword>
<comment type="subcellular location">
    <subcellularLocation>
        <location evidence="1">Secreted</location>
    </subcellularLocation>
</comment>
<evidence type="ECO:0000256" key="14">
    <source>
        <dbReference type="ARBA" id="ARBA00057699"/>
    </source>
</evidence>
<dbReference type="GO" id="GO:0051781">
    <property type="term" value="P:positive regulation of cell division"/>
    <property type="evidence" value="ECO:0007669"/>
    <property type="project" value="UniProtKB-KW"/>
</dbReference>
<dbReference type="FunCoup" id="G3HH94">
    <property type="interactions" value="834"/>
</dbReference>
<dbReference type="SMART" id="SM00141">
    <property type="entry name" value="PDGF"/>
    <property type="match status" value="1"/>
</dbReference>
<keyword evidence="13" id="KW-0497">Mitogen</keyword>
<dbReference type="FunFam" id="2.10.90.10:FF:000021">
    <property type="entry name" value="vascular endothelial growth factor D"/>
    <property type="match status" value="1"/>
</dbReference>
<evidence type="ECO:0000259" key="19">
    <source>
        <dbReference type="PROSITE" id="PS50278"/>
    </source>
</evidence>
<proteinExistence type="inferred from homology"/>
<comment type="similarity">
    <text evidence="2 18">Belongs to the PDGF/VEGF growth factor family.</text>
</comment>
<keyword evidence="9" id="KW-0221">Differentiation</keyword>
<evidence type="ECO:0000256" key="8">
    <source>
        <dbReference type="ARBA" id="ARBA00022737"/>
    </source>
</evidence>
<protein>
    <recommendedName>
        <fullName evidence="16">Vascular endothelial growth factor D</fullName>
    </recommendedName>
    <alternativeName>
        <fullName evidence="17">c-Fos-induced growth factor</fullName>
    </alternativeName>
</protein>
<sequence length="259" mass="29659">MLERSEQQIRAASSLEELLQIAHSEDWKLWRCRLKLKSLASMDSRSTSHRSTRFAATFYDTETLRVIDEEWQRTQCIPRETCVEVASELGKTTNTFFKPPCVNVFRCGGCCNEESVMCMNTSTSYISKQLFEISVPLTSVPELVPVKIANHTGYHSYLQEPALCGPHMKFDEERCECVCKTSCPGDLIQHPENCSCFECKESLESCCQKHKIFHPDTCSCVDRCPFHTRTCASRQPVYGKHCHFPNERKDQGLHSRESP</sequence>
<dbReference type="AlphaFoldDB" id="G3HH94"/>
<dbReference type="GO" id="GO:0001938">
    <property type="term" value="P:positive regulation of endothelial cell proliferation"/>
    <property type="evidence" value="ECO:0007669"/>
    <property type="project" value="TreeGrafter"/>
</dbReference>
<evidence type="ECO:0000313" key="20">
    <source>
        <dbReference type="EMBL" id="EGW01662.1"/>
    </source>
</evidence>
<keyword evidence="12" id="KW-0325">Glycoprotein</keyword>
<dbReference type="InParanoid" id="G3HH94"/>
<dbReference type="CDD" id="cd00135">
    <property type="entry name" value="PDGF"/>
    <property type="match status" value="1"/>
</dbReference>
<dbReference type="GO" id="GO:0050930">
    <property type="term" value="P:induction of positive chemotaxis"/>
    <property type="evidence" value="ECO:0007669"/>
    <property type="project" value="TreeGrafter"/>
</dbReference>
<dbReference type="Proteomes" id="UP000001075">
    <property type="component" value="Unassembled WGS sequence"/>
</dbReference>
<evidence type="ECO:0000256" key="1">
    <source>
        <dbReference type="ARBA" id="ARBA00004613"/>
    </source>
</evidence>
<evidence type="ECO:0000256" key="3">
    <source>
        <dbReference type="ARBA" id="ARBA00022473"/>
    </source>
</evidence>
<keyword evidence="5" id="KW-0037">Angiogenesis</keyword>
<dbReference type="GO" id="GO:0060754">
    <property type="term" value="P:positive regulation of mast cell chemotaxis"/>
    <property type="evidence" value="ECO:0007669"/>
    <property type="project" value="TreeGrafter"/>
</dbReference>
<evidence type="ECO:0000313" key="21">
    <source>
        <dbReference type="Proteomes" id="UP000001075"/>
    </source>
</evidence>
<reference evidence="21" key="1">
    <citation type="journal article" date="2011" name="Nat. Biotechnol.">
        <title>The genomic sequence of the Chinese hamster ovary (CHO)-K1 cell line.</title>
        <authorList>
            <person name="Xu X."/>
            <person name="Nagarajan H."/>
            <person name="Lewis N.E."/>
            <person name="Pan S."/>
            <person name="Cai Z."/>
            <person name="Liu X."/>
            <person name="Chen W."/>
            <person name="Xie M."/>
            <person name="Wang W."/>
            <person name="Hammond S."/>
            <person name="Andersen M.R."/>
            <person name="Neff N."/>
            <person name="Passarelli B."/>
            <person name="Koh W."/>
            <person name="Fan H.C."/>
            <person name="Wang J."/>
            <person name="Gui Y."/>
            <person name="Lee K.H."/>
            <person name="Betenbaugh M.J."/>
            <person name="Quake S.R."/>
            <person name="Famili I."/>
            <person name="Palsson B.O."/>
            <person name="Wang J."/>
        </authorList>
    </citation>
    <scope>NUCLEOTIDE SEQUENCE [LARGE SCALE GENOMIC DNA]</scope>
    <source>
        <strain evidence="21">CHO K1 cell line</strain>
    </source>
</reference>
<gene>
    <name evidence="20" type="ORF">I79_009992</name>
</gene>
<dbReference type="GO" id="GO:0048010">
    <property type="term" value="P:vascular endothelial growth factor receptor signaling pathway"/>
    <property type="evidence" value="ECO:0007669"/>
    <property type="project" value="TreeGrafter"/>
</dbReference>
<dbReference type="InterPro" id="IPR004153">
    <property type="entry name" value="CXCXC_repeat"/>
</dbReference>
<dbReference type="GO" id="GO:0030154">
    <property type="term" value="P:cell differentiation"/>
    <property type="evidence" value="ECO:0007669"/>
    <property type="project" value="UniProtKB-KW"/>
</dbReference>
<evidence type="ECO:0000256" key="7">
    <source>
        <dbReference type="ARBA" id="ARBA00022729"/>
    </source>
</evidence>
<keyword evidence="8" id="KW-0677">Repeat</keyword>
<evidence type="ECO:0000256" key="13">
    <source>
        <dbReference type="ARBA" id="ARBA00023246"/>
    </source>
</evidence>
<comment type="subunit">
    <text evidence="15">Homodimer; non-covalent and antiparallel.</text>
</comment>
<evidence type="ECO:0000256" key="11">
    <source>
        <dbReference type="ARBA" id="ARBA00023157"/>
    </source>
</evidence>
<dbReference type="GO" id="GO:0016020">
    <property type="term" value="C:membrane"/>
    <property type="evidence" value="ECO:0007669"/>
    <property type="project" value="InterPro"/>
</dbReference>
<dbReference type="Pfam" id="PF00341">
    <property type="entry name" value="PDGF"/>
    <property type="match status" value="1"/>
</dbReference>
<dbReference type="Gene3D" id="2.10.90.10">
    <property type="entry name" value="Cystine-knot cytokines"/>
    <property type="match status" value="1"/>
</dbReference>
<accession>G3HH94</accession>
<evidence type="ECO:0000256" key="17">
    <source>
        <dbReference type="ARBA" id="ARBA00082424"/>
    </source>
</evidence>
<evidence type="ECO:0000256" key="18">
    <source>
        <dbReference type="RuleBase" id="RU003818"/>
    </source>
</evidence>
<dbReference type="PROSITE" id="PS00249">
    <property type="entry name" value="PDGF_1"/>
    <property type="match status" value="1"/>
</dbReference>
<dbReference type="GO" id="GO:0001666">
    <property type="term" value="P:response to hypoxia"/>
    <property type="evidence" value="ECO:0007669"/>
    <property type="project" value="TreeGrafter"/>
</dbReference>
<evidence type="ECO:0000256" key="6">
    <source>
        <dbReference type="ARBA" id="ARBA00022685"/>
    </source>
</evidence>
<dbReference type="PANTHER" id="PTHR12025:SF11">
    <property type="entry name" value="VASCULAR ENDOTHELIAL GROWTH FACTOR D"/>
    <property type="match status" value="1"/>
</dbReference>
<dbReference type="GO" id="GO:0005172">
    <property type="term" value="F:vascular endothelial growth factor receptor binding"/>
    <property type="evidence" value="ECO:0007669"/>
    <property type="project" value="TreeGrafter"/>
</dbReference>
<organism evidence="20 21">
    <name type="scientific">Cricetulus griseus</name>
    <name type="common">Chinese hamster</name>
    <name type="synonym">Cricetulus barabensis griseus</name>
    <dbReference type="NCBI Taxonomy" id="10029"/>
    <lineage>
        <taxon>Eukaryota</taxon>
        <taxon>Metazoa</taxon>
        <taxon>Chordata</taxon>
        <taxon>Craniata</taxon>
        <taxon>Vertebrata</taxon>
        <taxon>Euteleostomi</taxon>
        <taxon>Mammalia</taxon>
        <taxon>Eutheria</taxon>
        <taxon>Euarchontoglires</taxon>
        <taxon>Glires</taxon>
        <taxon>Rodentia</taxon>
        <taxon>Myomorpha</taxon>
        <taxon>Muroidea</taxon>
        <taxon>Cricetidae</taxon>
        <taxon>Cricetinae</taxon>
        <taxon>Cricetulus</taxon>
    </lineage>
</organism>
<dbReference type="InterPro" id="IPR023581">
    <property type="entry name" value="PD_growth_factor_CS"/>
</dbReference>
<dbReference type="GO" id="GO:0005615">
    <property type="term" value="C:extracellular space"/>
    <property type="evidence" value="ECO:0007669"/>
    <property type="project" value="TreeGrafter"/>
</dbReference>
<dbReference type="GO" id="GO:0002040">
    <property type="term" value="P:sprouting angiogenesis"/>
    <property type="evidence" value="ECO:0007669"/>
    <property type="project" value="TreeGrafter"/>
</dbReference>